<comment type="caution">
    <text evidence="1">The sequence shown here is derived from an EMBL/GenBank/DDBJ whole genome shotgun (WGS) entry which is preliminary data.</text>
</comment>
<reference evidence="1" key="1">
    <citation type="submission" date="2022-07" db="EMBL/GenBank/DDBJ databases">
        <title>Genome Sequence of Lecanicillium saksenae.</title>
        <authorList>
            <person name="Buettner E."/>
        </authorList>
    </citation>
    <scope>NUCLEOTIDE SEQUENCE</scope>
    <source>
        <strain evidence="1">VT-O1</strain>
    </source>
</reference>
<sequence>MFHQELRSENSEIRLIRRRASSTAADNLDFEMTIVSLDKAPQYKAISYEWSDTVMQTAVTVNGHTWYISDSLYNALVQVFDAPDSDAWLWVDALCVNQHEIEEKNWQVAHMHQIFSGARSVFFCLGPEEENSDDLFEFLIPWGEQAAEAEMFPGLGIEYGFRVDPPSVTKNALAHRPFWNRSWIIQELLLAQDGWLLCGSYAMPLHDFWSIMGALSQVPRWLEDKPRIGDGYAFIPRVENLGMLGKDSRLKGYEADNTLYYFLTSRARKCNTLAEQGPFYQAREPVDIIYAFLGIAADRERLDLKPDYSKTTREVYTEATVAMLQRQPDKPILELASFPKGICDLPSWVPDWKRIGRYGVCDPISSLDGYQVFGTPQGIPDAEIVDMYTLRRKGFTCGTVMDVFELGSPSNDIETKARTLSDGLYRNRPGCLELMEHFLKHFAVRPSEEDPEVRLWRAISADLYRDKERMRGYTDVCLSMMRLQPLLADQLREDEFDYIWECSDLKGIVTRQMLIDAFVREAWEQTIQITRNRTLIALVDGRIALGPTAAEPGDCVTALSGSNVPIILRPEEVGYSYVGEAYVEGIMYGELMETEHEYDVFDIV</sequence>
<evidence type="ECO:0000313" key="2">
    <source>
        <dbReference type="Proteomes" id="UP001148737"/>
    </source>
</evidence>
<accession>A0ACC1QHI5</accession>
<evidence type="ECO:0000313" key="1">
    <source>
        <dbReference type="EMBL" id="KAJ3477161.1"/>
    </source>
</evidence>
<dbReference type="Proteomes" id="UP001148737">
    <property type="component" value="Unassembled WGS sequence"/>
</dbReference>
<gene>
    <name evidence="1" type="ORF">NLG97_g8910</name>
</gene>
<organism evidence="1 2">
    <name type="scientific">Lecanicillium saksenae</name>
    <dbReference type="NCBI Taxonomy" id="468837"/>
    <lineage>
        <taxon>Eukaryota</taxon>
        <taxon>Fungi</taxon>
        <taxon>Dikarya</taxon>
        <taxon>Ascomycota</taxon>
        <taxon>Pezizomycotina</taxon>
        <taxon>Sordariomycetes</taxon>
        <taxon>Hypocreomycetidae</taxon>
        <taxon>Hypocreales</taxon>
        <taxon>Cordycipitaceae</taxon>
        <taxon>Lecanicillium</taxon>
    </lineage>
</organism>
<dbReference type="EMBL" id="JANAKD010001690">
    <property type="protein sequence ID" value="KAJ3477161.1"/>
    <property type="molecule type" value="Genomic_DNA"/>
</dbReference>
<protein>
    <submittedName>
        <fullName evidence="1">Uncharacterized protein</fullName>
    </submittedName>
</protein>
<proteinExistence type="predicted"/>
<name>A0ACC1QHI5_9HYPO</name>
<keyword evidence="2" id="KW-1185">Reference proteome</keyword>